<gene>
    <name evidence="2" type="ORF">BBK82_29530</name>
</gene>
<evidence type="ECO:0000313" key="2">
    <source>
        <dbReference type="EMBL" id="ANZ39574.1"/>
    </source>
</evidence>
<keyword evidence="3" id="KW-1185">Reference proteome</keyword>
<name>A0A1B2HPC4_9PSEU</name>
<dbReference type="Proteomes" id="UP000093053">
    <property type="component" value="Chromosome"/>
</dbReference>
<reference evidence="2 3" key="1">
    <citation type="submission" date="2016-07" db="EMBL/GenBank/DDBJ databases">
        <title>Complete genome sequence of the Lentzea guizhouensis DHS C013.</title>
        <authorList>
            <person name="Cao C."/>
        </authorList>
    </citation>
    <scope>NUCLEOTIDE SEQUENCE [LARGE SCALE GENOMIC DNA]</scope>
    <source>
        <strain evidence="2 3">DHS C013</strain>
    </source>
</reference>
<evidence type="ECO:0000313" key="3">
    <source>
        <dbReference type="Proteomes" id="UP000093053"/>
    </source>
</evidence>
<accession>A0A1B2HPC4</accession>
<dbReference type="AlphaFoldDB" id="A0A1B2HPC4"/>
<evidence type="ECO:0008006" key="4">
    <source>
        <dbReference type="Google" id="ProtNLM"/>
    </source>
</evidence>
<organism evidence="2 3">
    <name type="scientific">Lentzea guizhouensis</name>
    <dbReference type="NCBI Taxonomy" id="1586287"/>
    <lineage>
        <taxon>Bacteria</taxon>
        <taxon>Bacillati</taxon>
        <taxon>Actinomycetota</taxon>
        <taxon>Actinomycetes</taxon>
        <taxon>Pseudonocardiales</taxon>
        <taxon>Pseudonocardiaceae</taxon>
        <taxon>Lentzea</taxon>
    </lineage>
</organism>
<proteinExistence type="predicted"/>
<dbReference type="KEGG" id="led:BBK82_29530"/>
<sequence>MMNNPPDVTMASNGPPQTVTVTMSNIGSAPAPPPRLTLTLPDDIKTVGAGSTGAGEAGCPAGKGQVTCSAGELGAGESVRFVLRLNAGPKAASGVITGVTDTGLRVRFQVTVTPK</sequence>
<protein>
    <recommendedName>
        <fullName evidence="4">DUF11 domain-containing protein</fullName>
    </recommendedName>
</protein>
<dbReference type="EMBL" id="CP016793">
    <property type="protein sequence ID" value="ANZ39574.1"/>
    <property type="molecule type" value="Genomic_DNA"/>
</dbReference>
<dbReference type="STRING" id="1586287.BBK82_29530"/>
<evidence type="ECO:0000256" key="1">
    <source>
        <dbReference type="SAM" id="MobiDB-lite"/>
    </source>
</evidence>
<feature type="compositionally biased region" description="Polar residues" evidence="1">
    <location>
        <begin position="10"/>
        <end position="27"/>
    </location>
</feature>
<feature type="region of interest" description="Disordered" evidence="1">
    <location>
        <begin position="1"/>
        <end position="32"/>
    </location>
</feature>